<dbReference type="InterPro" id="IPR052337">
    <property type="entry name" value="SAT4-like"/>
</dbReference>
<dbReference type="EMBL" id="BAAFSV010000002">
    <property type="protein sequence ID" value="GAB1314717.1"/>
    <property type="molecule type" value="Genomic_DNA"/>
</dbReference>
<reference evidence="9 10" key="1">
    <citation type="submission" date="2024-09" db="EMBL/GenBank/DDBJ databases">
        <title>Itraconazole resistance in Madurella fahalii resulting from another homologue of gene encoding cytochrome P450 14-alpha sterol demethylase (CYP51).</title>
        <authorList>
            <person name="Yoshioka I."/>
            <person name="Fahal A.H."/>
            <person name="Kaneko S."/>
            <person name="Yaguchi T."/>
        </authorList>
    </citation>
    <scope>NUCLEOTIDE SEQUENCE [LARGE SCALE GENOMIC DNA]</scope>
    <source>
        <strain evidence="9 10">IFM 68171</strain>
    </source>
</reference>
<keyword evidence="4 7" id="KW-0472">Membrane</keyword>
<evidence type="ECO:0000313" key="9">
    <source>
        <dbReference type="EMBL" id="GAB1314717.1"/>
    </source>
</evidence>
<protein>
    <recommendedName>
        <fullName evidence="8">Rhodopsin domain-containing protein</fullName>
    </recommendedName>
</protein>
<evidence type="ECO:0000313" key="10">
    <source>
        <dbReference type="Proteomes" id="UP001628179"/>
    </source>
</evidence>
<dbReference type="Pfam" id="PF20684">
    <property type="entry name" value="Fung_rhodopsin"/>
    <property type="match status" value="1"/>
</dbReference>
<evidence type="ECO:0000256" key="1">
    <source>
        <dbReference type="ARBA" id="ARBA00004141"/>
    </source>
</evidence>
<comment type="similarity">
    <text evidence="5">Belongs to the SAT4 family.</text>
</comment>
<gene>
    <name evidence="9" type="ORF">MFIFM68171_04927</name>
</gene>
<dbReference type="Proteomes" id="UP001628179">
    <property type="component" value="Unassembled WGS sequence"/>
</dbReference>
<sequence length="309" mass="34997">MEWATDGRQLVAWAIAMWVLAAVAIALRLTSRGYILRVLGPTDYFIVLTLLFSLINTFAIGFHVANGLGHHIFELTWEEIGTFFKVLYGSIIVNNLGVSLAKISVLLLFLDVFVVSWVRRATYVVIVLATLCGLWTTLSNILFCIPVYKFWDFAGPDEPGRNCIATPMKYYVDASLNLALDFVMLLLPLPVIWHMTLPWRHKLWLYSVFALGFSVCVISVVRFYFIYDNMVTNDPTWSCIHIIYWSMLEMNLSIVLACVPTFKPLAAKLWPRLFRTPHGGEINHANGSPHPPTISSPPGRQPCAEMRQV</sequence>
<feature type="transmembrane region" description="Helical" evidence="7">
    <location>
        <begin position="122"/>
        <end position="148"/>
    </location>
</feature>
<evidence type="ECO:0000256" key="7">
    <source>
        <dbReference type="SAM" id="Phobius"/>
    </source>
</evidence>
<keyword evidence="2 7" id="KW-0812">Transmembrane</keyword>
<feature type="transmembrane region" description="Helical" evidence="7">
    <location>
        <begin position="12"/>
        <end position="30"/>
    </location>
</feature>
<evidence type="ECO:0000259" key="8">
    <source>
        <dbReference type="Pfam" id="PF20684"/>
    </source>
</evidence>
<accession>A0ABQ0GAB7</accession>
<feature type="transmembrane region" description="Helical" evidence="7">
    <location>
        <begin position="203"/>
        <end position="227"/>
    </location>
</feature>
<dbReference type="InterPro" id="IPR049326">
    <property type="entry name" value="Rhodopsin_dom_fungi"/>
</dbReference>
<keyword evidence="10" id="KW-1185">Reference proteome</keyword>
<dbReference type="RefSeq" id="XP_070916448.1">
    <property type="nucleotide sequence ID" value="XM_071060347.1"/>
</dbReference>
<dbReference type="GeneID" id="98175670"/>
<dbReference type="PANTHER" id="PTHR33048:SF47">
    <property type="entry name" value="INTEGRAL MEMBRANE PROTEIN-RELATED"/>
    <property type="match status" value="1"/>
</dbReference>
<feature type="region of interest" description="Disordered" evidence="6">
    <location>
        <begin position="283"/>
        <end position="309"/>
    </location>
</feature>
<proteinExistence type="inferred from homology"/>
<comment type="caution">
    <text evidence="9">The sequence shown here is derived from an EMBL/GenBank/DDBJ whole genome shotgun (WGS) entry which is preliminary data.</text>
</comment>
<feature type="transmembrane region" description="Helical" evidence="7">
    <location>
        <begin position="86"/>
        <end position="110"/>
    </location>
</feature>
<evidence type="ECO:0000256" key="4">
    <source>
        <dbReference type="ARBA" id="ARBA00023136"/>
    </source>
</evidence>
<name>A0ABQ0GAB7_9PEZI</name>
<feature type="transmembrane region" description="Helical" evidence="7">
    <location>
        <begin position="168"/>
        <end position="191"/>
    </location>
</feature>
<evidence type="ECO:0000256" key="2">
    <source>
        <dbReference type="ARBA" id="ARBA00022692"/>
    </source>
</evidence>
<dbReference type="PANTHER" id="PTHR33048">
    <property type="entry name" value="PTH11-LIKE INTEGRAL MEMBRANE PROTEIN (AFU_ORTHOLOGUE AFUA_5G11245)"/>
    <property type="match status" value="1"/>
</dbReference>
<feature type="transmembrane region" description="Helical" evidence="7">
    <location>
        <begin position="242"/>
        <end position="262"/>
    </location>
</feature>
<evidence type="ECO:0000256" key="5">
    <source>
        <dbReference type="ARBA" id="ARBA00038359"/>
    </source>
</evidence>
<feature type="domain" description="Rhodopsin" evidence="8">
    <location>
        <begin position="27"/>
        <end position="267"/>
    </location>
</feature>
<comment type="subcellular location">
    <subcellularLocation>
        <location evidence="1">Membrane</location>
        <topology evidence="1">Multi-pass membrane protein</topology>
    </subcellularLocation>
</comment>
<organism evidence="9 10">
    <name type="scientific">Madurella fahalii</name>
    <dbReference type="NCBI Taxonomy" id="1157608"/>
    <lineage>
        <taxon>Eukaryota</taxon>
        <taxon>Fungi</taxon>
        <taxon>Dikarya</taxon>
        <taxon>Ascomycota</taxon>
        <taxon>Pezizomycotina</taxon>
        <taxon>Sordariomycetes</taxon>
        <taxon>Sordariomycetidae</taxon>
        <taxon>Sordariales</taxon>
        <taxon>Sordariales incertae sedis</taxon>
        <taxon>Madurella</taxon>
    </lineage>
</organism>
<keyword evidence="3 7" id="KW-1133">Transmembrane helix</keyword>
<evidence type="ECO:0000256" key="3">
    <source>
        <dbReference type="ARBA" id="ARBA00022989"/>
    </source>
</evidence>
<feature type="transmembrane region" description="Helical" evidence="7">
    <location>
        <begin position="42"/>
        <end position="66"/>
    </location>
</feature>
<evidence type="ECO:0000256" key="6">
    <source>
        <dbReference type="SAM" id="MobiDB-lite"/>
    </source>
</evidence>